<keyword evidence="3" id="KW-0768">Sushi</keyword>
<dbReference type="InterPro" id="IPR000436">
    <property type="entry name" value="Sushi_SCR_CCP_dom"/>
</dbReference>
<evidence type="ECO:0000313" key="8">
    <source>
        <dbReference type="EMBL" id="CAI8047956.1"/>
    </source>
</evidence>
<keyword evidence="4" id="KW-0547">Nucleotide-binding</keyword>
<evidence type="ECO:0000256" key="2">
    <source>
        <dbReference type="ARBA" id="ARBA00023157"/>
    </source>
</evidence>
<evidence type="ECO:0000313" key="9">
    <source>
        <dbReference type="Proteomes" id="UP001174909"/>
    </source>
</evidence>
<keyword evidence="5" id="KW-0472">Membrane</keyword>
<dbReference type="PANTHER" id="PTHR24416:SF617">
    <property type="entry name" value="RET ONCOGENE, ISOFORM A"/>
    <property type="match status" value="1"/>
</dbReference>
<name>A0AA35TI29_GEOBA</name>
<keyword evidence="5" id="KW-1133">Transmembrane helix</keyword>
<gene>
    <name evidence="8" type="ORF">GBAR_LOCUS26510</name>
</gene>
<feature type="domain" description="Sushi" evidence="7">
    <location>
        <begin position="337"/>
        <end position="395"/>
    </location>
</feature>
<evidence type="ECO:0000256" key="1">
    <source>
        <dbReference type="ARBA" id="ARBA00004167"/>
    </source>
</evidence>
<dbReference type="InterPro" id="IPR050122">
    <property type="entry name" value="RTK"/>
</dbReference>
<keyword evidence="9" id="KW-1185">Reference proteome</keyword>
<dbReference type="CDD" id="cd00033">
    <property type="entry name" value="CCP"/>
    <property type="match status" value="3"/>
</dbReference>
<protein>
    <submittedName>
        <fullName evidence="8">Tyrosine-protein kinase transforming protein SEA</fullName>
    </submittedName>
</protein>
<keyword evidence="8" id="KW-0418">Kinase</keyword>
<dbReference type="InterPro" id="IPR000719">
    <property type="entry name" value="Prot_kinase_dom"/>
</dbReference>
<dbReference type="Gene3D" id="1.10.510.10">
    <property type="entry name" value="Transferase(Phosphotransferase) domain 1"/>
    <property type="match status" value="1"/>
</dbReference>
<dbReference type="EMBL" id="CASHTH010003686">
    <property type="protein sequence ID" value="CAI8047956.1"/>
    <property type="molecule type" value="Genomic_DNA"/>
</dbReference>
<dbReference type="Pfam" id="PF07714">
    <property type="entry name" value="PK_Tyr_Ser-Thr"/>
    <property type="match status" value="1"/>
</dbReference>
<evidence type="ECO:0000256" key="3">
    <source>
        <dbReference type="PROSITE-ProRule" id="PRU00302"/>
    </source>
</evidence>
<keyword evidence="8" id="KW-0808">Transferase</keyword>
<feature type="transmembrane region" description="Helical" evidence="5">
    <location>
        <begin position="410"/>
        <end position="436"/>
    </location>
</feature>
<dbReference type="Proteomes" id="UP001174909">
    <property type="component" value="Unassembled WGS sequence"/>
</dbReference>
<feature type="binding site" evidence="4">
    <location>
        <position position="522"/>
    </location>
    <ligand>
        <name>ATP</name>
        <dbReference type="ChEBI" id="CHEBI:30616"/>
    </ligand>
</feature>
<dbReference type="GO" id="GO:0043235">
    <property type="term" value="C:receptor complex"/>
    <property type="evidence" value="ECO:0007669"/>
    <property type="project" value="TreeGrafter"/>
</dbReference>
<dbReference type="InterPro" id="IPR020635">
    <property type="entry name" value="Tyr_kinase_cat_dom"/>
</dbReference>
<dbReference type="Pfam" id="PF00084">
    <property type="entry name" value="Sushi"/>
    <property type="match status" value="3"/>
</dbReference>
<reference evidence="8" key="1">
    <citation type="submission" date="2023-03" db="EMBL/GenBank/DDBJ databases">
        <authorList>
            <person name="Steffen K."/>
            <person name="Cardenas P."/>
        </authorList>
    </citation>
    <scope>NUCLEOTIDE SEQUENCE</scope>
</reference>
<dbReference type="InterPro" id="IPR011009">
    <property type="entry name" value="Kinase-like_dom_sf"/>
</dbReference>
<organism evidence="8 9">
    <name type="scientific">Geodia barretti</name>
    <name type="common">Barrett's horny sponge</name>
    <dbReference type="NCBI Taxonomy" id="519541"/>
    <lineage>
        <taxon>Eukaryota</taxon>
        <taxon>Metazoa</taxon>
        <taxon>Porifera</taxon>
        <taxon>Demospongiae</taxon>
        <taxon>Heteroscleromorpha</taxon>
        <taxon>Tetractinellida</taxon>
        <taxon>Astrophorina</taxon>
        <taxon>Geodiidae</taxon>
        <taxon>Geodia</taxon>
    </lineage>
</organism>
<dbReference type="GO" id="GO:0005524">
    <property type="term" value="F:ATP binding"/>
    <property type="evidence" value="ECO:0007669"/>
    <property type="project" value="UniProtKB-UniRule"/>
</dbReference>
<dbReference type="SMART" id="SM00032">
    <property type="entry name" value="CCP"/>
    <property type="match status" value="3"/>
</dbReference>
<comment type="caution">
    <text evidence="3">Lacks conserved residue(s) required for the propagation of feature annotation.</text>
</comment>
<accession>A0AA35TI29</accession>
<feature type="domain" description="Sushi" evidence="7">
    <location>
        <begin position="218"/>
        <end position="279"/>
    </location>
</feature>
<keyword evidence="4" id="KW-0067">ATP-binding</keyword>
<dbReference type="Gene3D" id="2.10.70.10">
    <property type="entry name" value="Complement Module, domain 1"/>
    <property type="match status" value="3"/>
</dbReference>
<sequence length="635" mass="70474">TRPEIDILNETVNVFIIDNPSSIYIPAGASLARPDPPNFLSQYQMIAGSDYAQRTSLVNLSDDYLVISEEMRILCSNQTIYDDLNLERNEYMGLTLRVRDNEITTVFTEVEPTYDQTSILIVDNDKAVVGLERTSYNLSEGNELVELCAVVVHPDIMCPITFPFNLSFSMAEDSRVLFFDVCERRVCVQLHVSVENFTFQVARTEGLDTRISLSTVAGDCGDPPEVENGLISYISFNATTTVTYECADGYYLQEGIEYSTSRTCLTSGNWSKENILCNAECGDPPELQNGGISYLDKTFVSYDCIGGYQFQEGVGYSTSRTCLTSGNWTNETILCNVDCGNPPELQNGEVSMNTTTENSVVTYKCINGYHFHENITSRTCLASGNWTEGNISCIKIDDNYCEGSDCGLSAGVLAAIICGAVFIPLSCLVAVAGCVVRLRLRKLKKSENILSLTSTEASTLPLHHTNTNQSPVQQLREELRTKNMLIPKSQLRLGRVVGQGESGIVYCGYMKSIRGNEVVAVKTGKALLAVKDKDRLLKEVLLMLNFNHPNVMSLIGLSFEGETPLLIMPFMSKGNVLGYVREHRETLFLTDIDHEKVQEATKTGLGMCYQISKGMAYLAKFKFVHRDLGRKELHD</sequence>
<keyword evidence="5" id="KW-0812">Transmembrane</keyword>
<keyword evidence="2" id="KW-1015">Disulfide bond</keyword>
<evidence type="ECO:0000256" key="4">
    <source>
        <dbReference type="PROSITE-ProRule" id="PRU10141"/>
    </source>
</evidence>
<dbReference type="InterPro" id="IPR035976">
    <property type="entry name" value="Sushi/SCR/CCP_sf"/>
</dbReference>
<dbReference type="GO" id="GO:0004714">
    <property type="term" value="F:transmembrane receptor protein tyrosine kinase activity"/>
    <property type="evidence" value="ECO:0007669"/>
    <property type="project" value="TreeGrafter"/>
</dbReference>
<evidence type="ECO:0000259" key="7">
    <source>
        <dbReference type="PROSITE" id="PS50923"/>
    </source>
</evidence>
<dbReference type="GO" id="GO:0005886">
    <property type="term" value="C:plasma membrane"/>
    <property type="evidence" value="ECO:0007669"/>
    <property type="project" value="TreeGrafter"/>
</dbReference>
<feature type="domain" description="Protein kinase" evidence="6">
    <location>
        <begin position="491"/>
        <end position="635"/>
    </location>
</feature>
<dbReference type="InterPro" id="IPR001245">
    <property type="entry name" value="Ser-Thr/Tyr_kinase_cat_dom"/>
</dbReference>
<dbReference type="SUPFAM" id="SSF57535">
    <property type="entry name" value="Complement control module/SCR domain"/>
    <property type="match status" value="3"/>
</dbReference>
<dbReference type="PROSITE" id="PS50923">
    <property type="entry name" value="SUSHI"/>
    <property type="match status" value="2"/>
</dbReference>
<dbReference type="PROSITE" id="PS50011">
    <property type="entry name" value="PROTEIN_KINASE_DOM"/>
    <property type="match status" value="1"/>
</dbReference>
<dbReference type="AlphaFoldDB" id="A0AA35TI29"/>
<dbReference type="PROSITE" id="PS00107">
    <property type="entry name" value="PROTEIN_KINASE_ATP"/>
    <property type="match status" value="1"/>
</dbReference>
<dbReference type="InterPro" id="IPR017441">
    <property type="entry name" value="Protein_kinase_ATP_BS"/>
</dbReference>
<dbReference type="PANTHER" id="PTHR24416">
    <property type="entry name" value="TYROSINE-PROTEIN KINASE RECEPTOR"/>
    <property type="match status" value="1"/>
</dbReference>
<comment type="subcellular location">
    <subcellularLocation>
        <location evidence="1">Membrane</location>
        <topology evidence="1">Single-pass membrane protein</topology>
    </subcellularLocation>
</comment>
<proteinExistence type="predicted"/>
<comment type="caution">
    <text evidence="8">The sequence shown here is derived from an EMBL/GenBank/DDBJ whole genome shotgun (WGS) entry which is preliminary data.</text>
</comment>
<evidence type="ECO:0000259" key="6">
    <source>
        <dbReference type="PROSITE" id="PS50011"/>
    </source>
</evidence>
<feature type="non-terminal residue" evidence="8">
    <location>
        <position position="1"/>
    </location>
</feature>
<dbReference type="GO" id="GO:0007169">
    <property type="term" value="P:cell surface receptor protein tyrosine kinase signaling pathway"/>
    <property type="evidence" value="ECO:0007669"/>
    <property type="project" value="TreeGrafter"/>
</dbReference>
<dbReference type="SUPFAM" id="SSF56112">
    <property type="entry name" value="Protein kinase-like (PK-like)"/>
    <property type="match status" value="1"/>
</dbReference>
<dbReference type="SMART" id="SM00219">
    <property type="entry name" value="TyrKc"/>
    <property type="match status" value="1"/>
</dbReference>
<evidence type="ECO:0000256" key="5">
    <source>
        <dbReference type="SAM" id="Phobius"/>
    </source>
</evidence>